<evidence type="ECO:0000256" key="1">
    <source>
        <dbReference type="SAM" id="MobiDB-lite"/>
    </source>
</evidence>
<dbReference type="Pfam" id="PF18759">
    <property type="entry name" value="Plavaka"/>
    <property type="match status" value="1"/>
</dbReference>
<evidence type="ECO:0000313" key="2">
    <source>
        <dbReference type="EMBL" id="KZT67685.1"/>
    </source>
</evidence>
<feature type="region of interest" description="Disordered" evidence="1">
    <location>
        <begin position="1"/>
        <end position="34"/>
    </location>
</feature>
<keyword evidence="3" id="KW-1185">Reference proteome</keyword>
<dbReference type="InterPro" id="IPR041078">
    <property type="entry name" value="Plavaka"/>
</dbReference>
<accession>A0A165P2M9</accession>
<proteinExistence type="predicted"/>
<feature type="compositionally biased region" description="Polar residues" evidence="1">
    <location>
        <begin position="622"/>
        <end position="633"/>
    </location>
</feature>
<sequence>MDEDTDEQTGSLDPHERHGIESRTSSKTSLEHFPSHRAGEVLEDHGAGPDSECKAYAVSVGITDEKPFAPFKSKLDWEFARWAKMRGPGATAVTDLLKIENVIDLLGLSYKTSQQLDQLIDQKLPSKRPHFNRYEITVAGEAFEVFARDIVQCLQALWGDPEFAPLLVIAPEWHYADANKTIRVYFDMHTGKWWWATQKEIEKTHPGATIIPLIISSDKTQLTLFGSKAAYLPSRRGQILLAYLPTSSLGHIKNKSARRRALANLFHACMKCILAPLKDAGENGMRMLSGDGKVRRCHPILAVYVGDYPEQLLVTCRKTGDCPKCPALLDELDNLMWGLRHLRNLNEVHETLSTRDEGPAAFTRACKEVHMRPIIEPFWEDLPYVNIFAAITPDILHQLYQGVIKHVMSWLKAAYGTEEIDARCRRFPPNHHIRLFMKGITSLRKVTGKMHADICRFLLGLIIGLPLRGGLSPVRMVRAVRALLDFLYLAQYPVHTDETLRLLNDALARFHANKQIFKDLGIREHFNFPKLHALWHYIFSITRFGTTDNYDTQYSERLHIDLAKDAYRATNHKDEYPQMTDWLLRKEKIEQYDAFCRWREETQQSHSGQLGDNPPESVGITGASSSTSRNTGAPQVPGERLRITMARYPSVKAVTFETAAREYGATYLRSALARFIALRRYPDIHSASELERRASRVHFGFRTLPVWHRIKFKLEDILGFGIGDDCADAIHAQPKRTNKRGRQVPGRFDTALVKDGDRSSDPGRRVGQVRLVFKIPRDSLHDLLPDVADQDLPSHLAYIEWFSPFTRPDPNHGLYKVTRTLQGTQRLASIVEVQDIHRSCHLWPDFGPVVPRHWTSSNVLDCSTAFYVSPFSDRAAYQTII</sequence>
<dbReference type="EMBL" id="KV429074">
    <property type="protein sequence ID" value="KZT67685.1"/>
    <property type="molecule type" value="Genomic_DNA"/>
</dbReference>
<reference evidence="2 3" key="1">
    <citation type="journal article" date="2016" name="Mol. Biol. Evol.">
        <title>Comparative Genomics of Early-Diverging Mushroom-Forming Fungi Provides Insights into the Origins of Lignocellulose Decay Capabilities.</title>
        <authorList>
            <person name="Nagy L.G."/>
            <person name="Riley R."/>
            <person name="Tritt A."/>
            <person name="Adam C."/>
            <person name="Daum C."/>
            <person name="Floudas D."/>
            <person name="Sun H."/>
            <person name="Yadav J.S."/>
            <person name="Pangilinan J."/>
            <person name="Larsson K.H."/>
            <person name="Matsuura K."/>
            <person name="Barry K."/>
            <person name="Labutti K."/>
            <person name="Kuo R."/>
            <person name="Ohm R.A."/>
            <person name="Bhattacharya S.S."/>
            <person name="Shirouzu T."/>
            <person name="Yoshinaga Y."/>
            <person name="Martin F.M."/>
            <person name="Grigoriev I.V."/>
            <person name="Hibbett D.S."/>
        </authorList>
    </citation>
    <scope>NUCLEOTIDE SEQUENCE [LARGE SCALE GENOMIC DNA]</scope>
    <source>
        <strain evidence="2 3">L-15889</strain>
    </source>
</reference>
<evidence type="ECO:0000313" key="3">
    <source>
        <dbReference type="Proteomes" id="UP000076727"/>
    </source>
</evidence>
<organism evidence="2 3">
    <name type="scientific">Daedalea quercina L-15889</name>
    <dbReference type="NCBI Taxonomy" id="1314783"/>
    <lineage>
        <taxon>Eukaryota</taxon>
        <taxon>Fungi</taxon>
        <taxon>Dikarya</taxon>
        <taxon>Basidiomycota</taxon>
        <taxon>Agaricomycotina</taxon>
        <taxon>Agaricomycetes</taxon>
        <taxon>Polyporales</taxon>
        <taxon>Fomitopsis</taxon>
    </lineage>
</organism>
<dbReference type="OrthoDB" id="3252362at2759"/>
<dbReference type="AlphaFoldDB" id="A0A165P2M9"/>
<dbReference type="Proteomes" id="UP000076727">
    <property type="component" value="Unassembled WGS sequence"/>
</dbReference>
<feature type="region of interest" description="Disordered" evidence="1">
    <location>
        <begin position="603"/>
        <end position="637"/>
    </location>
</feature>
<gene>
    <name evidence="2" type="ORF">DAEQUDRAFT_673002</name>
</gene>
<protein>
    <submittedName>
        <fullName evidence="2">Uncharacterized protein</fullName>
    </submittedName>
</protein>
<name>A0A165P2M9_9APHY</name>